<comment type="caution">
    <text evidence="2">The sequence shown here is derived from an EMBL/GenBank/DDBJ whole genome shotgun (WGS) entry which is preliminary data.</text>
</comment>
<feature type="compositionally biased region" description="Gly residues" evidence="1">
    <location>
        <begin position="209"/>
        <end position="225"/>
    </location>
</feature>
<evidence type="ECO:0000313" key="3">
    <source>
        <dbReference type="Proteomes" id="UP000048984"/>
    </source>
</evidence>
<dbReference type="AlphaFoldDB" id="A0A0P6VP56"/>
<reference evidence="2 3" key="2">
    <citation type="submission" date="2015-10" db="EMBL/GenBank/DDBJ databases">
        <title>Draft Genome Sequence of Prosthecomicrobium hirschii ATCC 27832.</title>
        <authorList>
            <person name="Daniel J."/>
            <person name="Givan S.A."/>
            <person name="Brun Y.V."/>
            <person name="Brown P.J."/>
        </authorList>
    </citation>
    <scope>NUCLEOTIDE SEQUENCE [LARGE SCALE GENOMIC DNA]</scope>
    <source>
        <strain evidence="2 3">16</strain>
    </source>
</reference>
<gene>
    <name evidence="2" type="ORF">ABB55_16530</name>
</gene>
<name>A0A0P6VP56_9HYPH</name>
<protein>
    <recommendedName>
        <fullName evidence="4">General secretion pathway protein GspJ</fullName>
    </recommendedName>
</protein>
<evidence type="ECO:0000256" key="1">
    <source>
        <dbReference type="SAM" id="MobiDB-lite"/>
    </source>
</evidence>
<keyword evidence="3" id="KW-1185">Reference proteome</keyword>
<proteinExistence type="predicted"/>
<accession>A0A0P6VP56</accession>
<sequence length="245" mass="25069">MLAAVVLTVGLIVAAMPFLTGVLGRWMTGQRSLEDADLWMRASLRLSEDTARAIPLVTGDPKSPTVAYRGNDRQIRFVRPSLSSNAASRFETVTFTLERTDDGEAVIRRTSPWTTAGFDAPGGGGTATTILSGPYRFRFVQVSGSGDRSSDWSNAQEMPRLVELVVEPTGRRPAPAAPLALPILANRPGGGPAGGGAAVAGQGNAANGPSGGGTPGPGTGGGGPGARPPYVQSPPPGGPMPPPPH</sequence>
<evidence type="ECO:0008006" key="4">
    <source>
        <dbReference type="Google" id="ProtNLM"/>
    </source>
</evidence>
<feature type="compositionally biased region" description="Low complexity" evidence="1">
    <location>
        <begin position="199"/>
        <end position="208"/>
    </location>
</feature>
<dbReference type="STRING" id="665126.ABB55_16530"/>
<feature type="compositionally biased region" description="Pro residues" evidence="1">
    <location>
        <begin position="231"/>
        <end position="245"/>
    </location>
</feature>
<evidence type="ECO:0000313" key="2">
    <source>
        <dbReference type="EMBL" id="KPL53621.1"/>
    </source>
</evidence>
<feature type="region of interest" description="Disordered" evidence="1">
    <location>
        <begin position="190"/>
        <end position="245"/>
    </location>
</feature>
<dbReference type="Proteomes" id="UP000048984">
    <property type="component" value="Unassembled WGS sequence"/>
</dbReference>
<reference evidence="2 3" key="1">
    <citation type="submission" date="2015-09" db="EMBL/GenBank/DDBJ databases">
        <authorList>
            <person name="Jackson K.R."/>
            <person name="Lunt B.L."/>
            <person name="Fisher J.N.B."/>
            <person name="Gardner A.V."/>
            <person name="Bailey M.E."/>
            <person name="Deus L.M."/>
            <person name="Earl A.S."/>
            <person name="Gibby P.D."/>
            <person name="Hartmann K.A."/>
            <person name="Liu J.E."/>
            <person name="Manci A.M."/>
            <person name="Nielsen D.A."/>
            <person name="Solomon M.B."/>
            <person name="Breakwell D.P."/>
            <person name="Burnett S.H."/>
            <person name="Grose J.H."/>
        </authorList>
    </citation>
    <scope>NUCLEOTIDE SEQUENCE [LARGE SCALE GENOMIC DNA]</scope>
    <source>
        <strain evidence="2 3">16</strain>
    </source>
</reference>
<dbReference type="EMBL" id="LJYW01000001">
    <property type="protein sequence ID" value="KPL53621.1"/>
    <property type="molecule type" value="Genomic_DNA"/>
</dbReference>
<organism evidence="2 3">
    <name type="scientific">Prosthecodimorpha hirschii</name>
    <dbReference type="NCBI Taxonomy" id="665126"/>
    <lineage>
        <taxon>Bacteria</taxon>
        <taxon>Pseudomonadati</taxon>
        <taxon>Pseudomonadota</taxon>
        <taxon>Alphaproteobacteria</taxon>
        <taxon>Hyphomicrobiales</taxon>
        <taxon>Ancalomicrobiaceae</taxon>
        <taxon>Prosthecodimorpha</taxon>
    </lineage>
</organism>